<reference evidence="1 2" key="1">
    <citation type="submission" date="2020-08" db="EMBL/GenBank/DDBJ databases">
        <title>Draft genome sequencing of an Anaerocolumna strain isolated from anoxic soil subjected to BSD treatment.</title>
        <authorList>
            <person name="Uek A."/>
            <person name="Tonouchi A."/>
        </authorList>
    </citation>
    <scope>NUCLEOTIDE SEQUENCE [LARGE SCALE GENOMIC DNA]</scope>
    <source>
        <strain evidence="1 2">CTTW</strain>
    </source>
</reference>
<dbReference type="EMBL" id="AP023368">
    <property type="protein sequence ID" value="BCJ99079.1"/>
    <property type="molecule type" value="Genomic_DNA"/>
</dbReference>
<protein>
    <submittedName>
        <fullName evidence="1">Uncharacterized protein</fullName>
    </submittedName>
</protein>
<dbReference type="KEGG" id="acht:bsdcttw_21200"/>
<dbReference type="RefSeq" id="WP_185259357.1">
    <property type="nucleotide sequence ID" value="NZ_AP023368.1"/>
</dbReference>
<organism evidence="1 2">
    <name type="scientific">Anaerocolumna chitinilytica</name>
    <dbReference type="NCBI Taxonomy" id="1727145"/>
    <lineage>
        <taxon>Bacteria</taxon>
        <taxon>Bacillati</taxon>
        <taxon>Bacillota</taxon>
        <taxon>Clostridia</taxon>
        <taxon>Lachnospirales</taxon>
        <taxon>Lachnospiraceae</taxon>
        <taxon>Anaerocolumna</taxon>
    </lineage>
</organism>
<dbReference type="AlphaFoldDB" id="A0A7I8DL27"/>
<sequence length="356" mass="39920">MSKITEFIEHLPKQTPETVKECLGLLFRDTESIRSASVELAARGMLGMLPFAMSGRLPFALKPPNEQYALRILPTVPLEKAAVVICFEGISQARTIAPRISDFGAGALAFSRVRGNILTKEIKEELTDFAKVWGDTSNTRAILEVYSPEVWDENMLLRACVRTEYFEVFGELLEEDKSCLLEKTQRLMEKYPDNKILISTYADRCIRSAAGVDVSEMVWKMIKEDIICDSYIVMRSSSSWIPMKNAIRWLIKSGDNSCSKEYPLLYEAAAAWAQSDTYNGEIHLAFAKEIAEENPLLAYTQASNAAAIYTAREQKAPVEAIAFAEELAVKNQWTELSEVLGWAREELENGTIGTSN</sequence>
<name>A0A7I8DL27_9FIRM</name>
<evidence type="ECO:0000313" key="1">
    <source>
        <dbReference type="EMBL" id="BCJ99079.1"/>
    </source>
</evidence>
<dbReference type="Proteomes" id="UP000515703">
    <property type="component" value="Chromosome"/>
</dbReference>
<accession>A0A7I8DL27</accession>
<evidence type="ECO:0000313" key="2">
    <source>
        <dbReference type="Proteomes" id="UP000515703"/>
    </source>
</evidence>
<reference evidence="1 2" key="2">
    <citation type="submission" date="2020-08" db="EMBL/GenBank/DDBJ databases">
        <authorList>
            <person name="Ueki A."/>
            <person name="Tonouchi A."/>
        </authorList>
    </citation>
    <scope>NUCLEOTIDE SEQUENCE [LARGE SCALE GENOMIC DNA]</scope>
    <source>
        <strain evidence="1 2">CTTW</strain>
    </source>
</reference>
<proteinExistence type="predicted"/>
<gene>
    <name evidence="1" type="ORF">bsdcttw_21200</name>
</gene>
<keyword evidence="2" id="KW-1185">Reference proteome</keyword>